<reference evidence="2 3" key="1">
    <citation type="submission" date="2018-11" db="EMBL/GenBank/DDBJ databases">
        <title>Genome assembly of Steccherinum ochraceum LE-BIN_3174, the white-rot fungus of the Steccherinaceae family (The Residual Polyporoid clade, Polyporales, Basidiomycota).</title>
        <authorList>
            <person name="Fedorova T.V."/>
            <person name="Glazunova O.A."/>
            <person name="Landesman E.O."/>
            <person name="Moiseenko K.V."/>
            <person name="Psurtseva N.V."/>
            <person name="Savinova O.S."/>
            <person name="Shakhova N.V."/>
            <person name="Tyazhelova T.V."/>
            <person name="Vasina D.V."/>
        </authorList>
    </citation>
    <scope>NUCLEOTIDE SEQUENCE [LARGE SCALE GENOMIC DNA]</scope>
    <source>
        <strain evidence="2 3">LE-BIN_3174</strain>
    </source>
</reference>
<dbReference type="AlphaFoldDB" id="A0A4R0R2V2"/>
<feature type="compositionally biased region" description="Pro residues" evidence="1">
    <location>
        <begin position="261"/>
        <end position="271"/>
    </location>
</feature>
<evidence type="ECO:0000313" key="3">
    <source>
        <dbReference type="Proteomes" id="UP000292702"/>
    </source>
</evidence>
<evidence type="ECO:0000256" key="1">
    <source>
        <dbReference type="SAM" id="MobiDB-lite"/>
    </source>
</evidence>
<proteinExistence type="predicted"/>
<dbReference type="EMBL" id="RWJN01000467">
    <property type="protein sequence ID" value="TCD61431.1"/>
    <property type="molecule type" value="Genomic_DNA"/>
</dbReference>
<gene>
    <name evidence="2" type="ORF">EIP91_008429</name>
</gene>
<accession>A0A4R0R2V2</accession>
<sequence>MKWQCHVATCLPQQPSARGFPVVIMVFDSQTQVSVVLKGAQSHRPLNEAWKPVQHTTGNDGKSTVVAHLEVKYGQEFYFEIENKKAAQVRRTEPSFANVQVDFIIPYLQSAPFKRTFIPPGETVAIHGVDYNQKVFAFPRQVAAAQRHQPTSTDHHGELRVRVFMGTSKVTCAEETAIGSSDSGSECGPSVPDVNENIVTVIFKYGFIGIKNSMRKNPAPYHNPCKHHGVVLILLNLHRPPPQPQAGPSQLPAHRIDVQSSPPPPSPPRLPIGPSFVFNNEAKKPLVQAAALPDGNSSTRSTASSRRIATISKELEEVTGEINSFTDVILRKACDEASQRDKNVQTTIDVLKEDVRRMKEKQTRLLQELQKFTAHQPPGPDVVDLTTDDD</sequence>
<feature type="region of interest" description="Disordered" evidence="1">
    <location>
        <begin position="238"/>
        <end position="275"/>
    </location>
</feature>
<organism evidence="2 3">
    <name type="scientific">Steccherinum ochraceum</name>
    <dbReference type="NCBI Taxonomy" id="92696"/>
    <lineage>
        <taxon>Eukaryota</taxon>
        <taxon>Fungi</taxon>
        <taxon>Dikarya</taxon>
        <taxon>Basidiomycota</taxon>
        <taxon>Agaricomycotina</taxon>
        <taxon>Agaricomycetes</taxon>
        <taxon>Polyporales</taxon>
        <taxon>Steccherinaceae</taxon>
        <taxon>Steccherinum</taxon>
    </lineage>
</organism>
<dbReference type="Proteomes" id="UP000292702">
    <property type="component" value="Unassembled WGS sequence"/>
</dbReference>
<name>A0A4R0R2V2_9APHY</name>
<comment type="caution">
    <text evidence="2">The sequence shown here is derived from an EMBL/GenBank/DDBJ whole genome shotgun (WGS) entry which is preliminary data.</text>
</comment>
<protein>
    <submittedName>
        <fullName evidence="2">Uncharacterized protein</fullName>
    </submittedName>
</protein>
<keyword evidence="3" id="KW-1185">Reference proteome</keyword>
<evidence type="ECO:0000313" key="2">
    <source>
        <dbReference type="EMBL" id="TCD61431.1"/>
    </source>
</evidence>